<proteinExistence type="predicted"/>
<sequence>LKEEEELKIVEEELPRNSQDLKLETSLADSKIVELEKKVEELIQELENVQKKSNDTHLELEKRVEELLKEKTDLISDKENLTRDFETAQKKSNDTHAELEKKIEELLKERNDLISGKESLIKDLEIVQKKSNEIHTELDDEKEAVREMKEKLSETEKNYKVFESDNALLHAAKTQALEKLSDVESRLKSVTQREHDLQESLNEAKATIQKHESEMEGLRKQILEEEDKRNKTVTLLKKLQLRIHTLEKEKKDISEEMERLQELHKVSEQNATANLKQESARFNKELSAKSAQIEKLTTEKEGLFDQLQIKQAEFDSSQSLLETLQHGSKEMTRQLKETEERSQALEEETTSLKKRLKEIKRENETLKTKVEDLTGVTEKLEVIKKQIEDYKQGKEKAELELIEIKRTSDVQKQDMIGQLTAREQEKSKLMTAFQEKEELLKLAQDENDSLKKLVQELDEKMNALTAKMANADEKSVKYRELEHNLQRSKEEYEKLLEEARMREGQLRNNNRSLKEEVRKLQKSSDRGTPTSPLQPSSPTAIRNSIPSNPPTILSTGLDDDVKVDYLRALLPVLTTLLRIPLEEKKRLELKYETSFTHDKDTKIFWDRIELTSDGKK</sequence>
<name>A0ACA9L9B5_9GLOM</name>
<comment type="caution">
    <text evidence="1">The sequence shown here is derived from an EMBL/GenBank/DDBJ whole genome shotgun (WGS) entry which is preliminary data.</text>
</comment>
<evidence type="ECO:0000313" key="2">
    <source>
        <dbReference type="Proteomes" id="UP000789860"/>
    </source>
</evidence>
<reference evidence="1" key="1">
    <citation type="submission" date="2021-06" db="EMBL/GenBank/DDBJ databases">
        <authorList>
            <person name="Kallberg Y."/>
            <person name="Tangrot J."/>
            <person name="Rosling A."/>
        </authorList>
    </citation>
    <scope>NUCLEOTIDE SEQUENCE</scope>
    <source>
        <strain evidence="1">AU212A</strain>
    </source>
</reference>
<feature type="non-terminal residue" evidence="1">
    <location>
        <position position="616"/>
    </location>
</feature>
<protein>
    <submittedName>
        <fullName evidence="1">3760_t:CDS:1</fullName>
    </submittedName>
</protein>
<feature type="non-terminal residue" evidence="1">
    <location>
        <position position="1"/>
    </location>
</feature>
<accession>A0ACA9L9B5</accession>
<evidence type="ECO:0000313" key="1">
    <source>
        <dbReference type="EMBL" id="CAG8516642.1"/>
    </source>
</evidence>
<dbReference type="EMBL" id="CAJVPM010004729">
    <property type="protein sequence ID" value="CAG8516642.1"/>
    <property type="molecule type" value="Genomic_DNA"/>
</dbReference>
<gene>
    <name evidence="1" type="ORF">SCALOS_LOCUS3892</name>
</gene>
<dbReference type="Proteomes" id="UP000789860">
    <property type="component" value="Unassembled WGS sequence"/>
</dbReference>
<organism evidence="1 2">
    <name type="scientific">Scutellospora calospora</name>
    <dbReference type="NCBI Taxonomy" id="85575"/>
    <lineage>
        <taxon>Eukaryota</taxon>
        <taxon>Fungi</taxon>
        <taxon>Fungi incertae sedis</taxon>
        <taxon>Mucoromycota</taxon>
        <taxon>Glomeromycotina</taxon>
        <taxon>Glomeromycetes</taxon>
        <taxon>Diversisporales</taxon>
        <taxon>Gigasporaceae</taxon>
        <taxon>Scutellospora</taxon>
    </lineage>
</organism>
<keyword evidence="2" id="KW-1185">Reference proteome</keyword>